<name>A0ABD1MKG6_9FABA</name>
<accession>A0ABD1MKG6</accession>
<dbReference type="Proteomes" id="UP001603857">
    <property type="component" value="Unassembled WGS sequence"/>
</dbReference>
<organism evidence="1 2">
    <name type="scientific">Flemingia macrophylla</name>
    <dbReference type="NCBI Taxonomy" id="520843"/>
    <lineage>
        <taxon>Eukaryota</taxon>
        <taxon>Viridiplantae</taxon>
        <taxon>Streptophyta</taxon>
        <taxon>Embryophyta</taxon>
        <taxon>Tracheophyta</taxon>
        <taxon>Spermatophyta</taxon>
        <taxon>Magnoliopsida</taxon>
        <taxon>eudicotyledons</taxon>
        <taxon>Gunneridae</taxon>
        <taxon>Pentapetalae</taxon>
        <taxon>rosids</taxon>
        <taxon>fabids</taxon>
        <taxon>Fabales</taxon>
        <taxon>Fabaceae</taxon>
        <taxon>Papilionoideae</taxon>
        <taxon>50 kb inversion clade</taxon>
        <taxon>NPAAA clade</taxon>
        <taxon>indigoferoid/millettioid clade</taxon>
        <taxon>Phaseoleae</taxon>
        <taxon>Flemingia</taxon>
    </lineage>
</organism>
<protein>
    <submittedName>
        <fullName evidence="1">Uncharacterized protein</fullName>
    </submittedName>
</protein>
<keyword evidence="2" id="KW-1185">Reference proteome</keyword>
<proteinExistence type="predicted"/>
<dbReference type="EMBL" id="JBGMDY010000004">
    <property type="protein sequence ID" value="KAL2336295.1"/>
    <property type="molecule type" value="Genomic_DNA"/>
</dbReference>
<evidence type="ECO:0000313" key="2">
    <source>
        <dbReference type="Proteomes" id="UP001603857"/>
    </source>
</evidence>
<gene>
    <name evidence="1" type="ORF">Fmac_010741</name>
</gene>
<evidence type="ECO:0000313" key="1">
    <source>
        <dbReference type="EMBL" id="KAL2336295.1"/>
    </source>
</evidence>
<dbReference type="AlphaFoldDB" id="A0ABD1MKG6"/>
<comment type="caution">
    <text evidence="1">The sequence shown here is derived from an EMBL/GenBank/DDBJ whole genome shotgun (WGS) entry which is preliminary data.</text>
</comment>
<sequence>MEAYCISCAKLTKEKEVNASIIGMLMDGLFLTILDYDITFAVFEDIMTIEVKKAKQKHTKLEPEVHASKMKVEDLFGILSSNR</sequence>
<reference evidence="1 2" key="1">
    <citation type="submission" date="2024-08" db="EMBL/GenBank/DDBJ databases">
        <title>Insights into the chromosomal genome structure of Flemingia macrophylla.</title>
        <authorList>
            <person name="Ding Y."/>
            <person name="Zhao Y."/>
            <person name="Bi W."/>
            <person name="Wu M."/>
            <person name="Zhao G."/>
            <person name="Gong Y."/>
            <person name="Li W."/>
            <person name="Zhang P."/>
        </authorList>
    </citation>
    <scope>NUCLEOTIDE SEQUENCE [LARGE SCALE GENOMIC DNA]</scope>
    <source>
        <strain evidence="1">DYQJB</strain>
        <tissue evidence="1">Leaf</tissue>
    </source>
</reference>